<proteinExistence type="inferred from homology"/>
<dbReference type="AlphaFoldDB" id="A0A822YR98"/>
<gene>
    <name evidence="7" type="ORF">HUJ06_007365</name>
</gene>
<dbReference type="Proteomes" id="UP000607653">
    <property type="component" value="Unassembled WGS sequence"/>
</dbReference>
<keyword evidence="3" id="KW-0479">Metal-binding</keyword>
<dbReference type="SUPFAM" id="SSF48264">
    <property type="entry name" value="Cytochrome P450"/>
    <property type="match status" value="1"/>
</dbReference>
<dbReference type="PANTHER" id="PTHR24286">
    <property type="entry name" value="CYTOCHROME P450 26"/>
    <property type="match status" value="1"/>
</dbReference>
<organism evidence="7 8">
    <name type="scientific">Nelumbo nucifera</name>
    <name type="common">Sacred lotus</name>
    <dbReference type="NCBI Taxonomy" id="4432"/>
    <lineage>
        <taxon>Eukaryota</taxon>
        <taxon>Viridiplantae</taxon>
        <taxon>Streptophyta</taxon>
        <taxon>Embryophyta</taxon>
        <taxon>Tracheophyta</taxon>
        <taxon>Spermatophyta</taxon>
        <taxon>Magnoliopsida</taxon>
        <taxon>Proteales</taxon>
        <taxon>Nelumbonaceae</taxon>
        <taxon>Nelumbo</taxon>
    </lineage>
</organism>
<dbReference type="PANTHER" id="PTHR24286:SF384">
    <property type="entry name" value="P450, PUTATIVE (EUROFUNG)-RELATED"/>
    <property type="match status" value="1"/>
</dbReference>
<sequence length="390" mass="45472">MEFLLEHLLYLFLAVAAHAYLVVLRCIRHRYPQPPLPPGSFGWPILGETLVIQRLNRSGDPFAFVRQRRQRYNRDIFKTSLLGEKTVVLCGSEGNKLMFTGEKRLLLTWWPPSLKKLFGDAFFTAPYEKAIHTRKLITSFLNQELAIPEEFNVLLKGMFQLPIYFLGTRHYKAVKSAASLRRELIKVIESKRRSGTMNESLSEDLISHLMKGRDENGKMLSDEEIADNVILVMDAGHNTSSSTMMMLIKYLARMEIELQRRPREPLNKDDIQKMTYSWNVVDEVLRLTPPIQGNFRKAIVDFPYAGFSIPKDWKEAEYFPNPEKFDPLRLERDIPIPYIYFARIEILVFLYNLVREFRWELMFPDEVIAVEPMPTSSKGLPIYLYPHTSS</sequence>
<evidence type="ECO:0000256" key="3">
    <source>
        <dbReference type="ARBA" id="ARBA00022723"/>
    </source>
</evidence>
<dbReference type="InterPro" id="IPR036396">
    <property type="entry name" value="Cyt_P450_sf"/>
</dbReference>
<evidence type="ECO:0000256" key="1">
    <source>
        <dbReference type="ARBA" id="ARBA00010617"/>
    </source>
</evidence>
<dbReference type="EMBL" id="DUZY01000004">
    <property type="protein sequence ID" value="DAD36724.1"/>
    <property type="molecule type" value="Genomic_DNA"/>
</dbReference>
<keyword evidence="6" id="KW-0503">Monooxygenase</keyword>
<keyword evidence="4" id="KW-0560">Oxidoreductase</keyword>
<evidence type="ECO:0008006" key="9">
    <source>
        <dbReference type="Google" id="ProtNLM"/>
    </source>
</evidence>
<dbReference type="Pfam" id="PF00067">
    <property type="entry name" value="p450"/>
    <property type="match status" value="1"/>
</dbReference>
<comment type="similarity">
    <text evidence="1">Belongs to the cytochrome P450 family.</text>
</comment>
<dbReference type="GO" id="GO:0020037">
    <property type="term" value="F:heme binding"/>
    <property type="evidence" value="ECO:0007669"/>
    <property type="project" value="InterPro"/>
</dbReference>
<evidence type="ECO:0000256" key="4">
    <source>
        <dbReference type="ARBA" id="ARBA00023002"/>
    </source>
</evidence>
<evidence type="ECO:0000313" key="7">
    <source>
        <dbReference type="EMBL" id="DAD36724.1"/>
    </source>
</evidence>
<evidence type="ECO:0000313" key="8">
    <source>
        <dbReference type="Proteomes" id="UP000607653"/>
    </source>
</evidence>
<dbReference type="InterPro" id="IPR001128">
    <property type="entry name" value="Cyt_P450"/>
</dbReference>
<dbReference type="Gene3D" id="1.10.630.10">
    <property type="entry name" value="Cytochrome P450"/>
    <property type="match status" value="1"/>
</dbReference>
<dbReference type="GO" id="GO:0016705">
    <property type="term" value="F:oxidoreductase activity, acting on paired donors, with incorporation or reduction of molecular oxygen"/>
    <property type="evidence" value="ECO:0007669"/>
    <property type="project" value="InterPro"/>
</dbReference>
<evidence type="ECO:0000256" key="6">
    <source>
        <dbReference type="ARBA" id="ARBA00023033"/>
    </source>
</evidence>
<dbReference type="GO" id="GO:0004497">
    <property type="term" value="F:monooxygenase activity"/>
    <property type="evidence" value="ECO:0007669"/>
    <property type="project" value="InterPro"/>
</dbReference>
<keyword evidence="2" id="KW-0349">Heme</keyword>
<reference evidence="7 8" key="1">
    <citation type="journal article" date="2020" name="Mol. Biol. Evol.">
        <title>Distinct Expression and Methylation Patterns for Genes with Different Fates following a Single Whole-Genome Duplication in Flowering Plants.</title>
        <authorList>
            <person name="Shi T."/>
            <person name="Rahmani R.S."/>
            <person name="Gugger P.F."/>
            <person name="Wang M."/>
            <person name="Li H."/>
            <person name="Zhang Y."/>
            <person name="Li Z."/>
            <person name="Wang Q."/>
            <person name="Van de Peer Y."/>
            <person name="Marchal K."/>
            <person name="Chen J."/>
        </authorList>
    </citation>
    <scope>NUCLEOTIDE SEQUENCE [LARGE SCALE GENOMIC DNA]</scope>
    <source>
        <tissue evidence="7">Leaf</tissue>
    </source>
</reference>
<keyword evidence="8" id="KW-1185">Reference proteome</keyword>
<protein>
    <recommendedName>
        <fullName evidence="9">Beta-amyrin 28-oxidase-like</fullName>
    </recommendedName>
</protein>
<name>A0A822YR98_NELNU</name>
<evidence type="ECO:0000256" key="5">
    <source>
        <dbReference type="ARBA" id="ARBA00023004"/>
    </source>
</evidence>
<keyword evidence="5" id="KW-0408">Iron</keyword>
<dbReference type="GO" id="GO:0005506">
    <property type="term" value="F:iron ion binding"/>
    <property type="evidence" value="ECO:0007669"/>
    <property type="project" value="InterPro"/>
</dbReference>
<comment type="caution">
    <text evidence="7">The sequence shown here is derived from an EMBL/GenBank/DDBJ whole genome shotgun (WGS) entry which is preliminary data.</text>
</comment>
<evidence type="ECO:0000256" key="2">
    <source>
        <dbReference type="ARBA" id="ARBA00022617"/>
    </source>
</evidence>
<accession>A0A822YR98</accession>